<dbReference type="PANTHER" id="PTHR31727:SF6">
    <property type="entry name" value="OLEOYL-ACYL CARRIER PROTEIN THIOESTERASE 1, CHLOROPLASTIC"/>
    <property type="match status" value="1"/>
</dbReference>
<proteinExistence type="inferred from homology"/>
<keyword evidence="5" id="KW-0809">Transit peptide</keyword>
<evidence type="ECO:0008006" key="12">
    <source>
        <dbReference type="Google" id="ProtNLM"/>
    </source>
</evidence>
<evidence type="ECO:0000313" key="10">
    <source>
        <dbReference type="EMBL" id="KKB55583.1"/>
    </source>
</evidence>
<dbReference type="Gene3D" id="3.10.129.10">
    <property type="entry name" value="Hotdog Thioesterase"/>
    <property type="match status" value="2"/>
</dbReference>
<sequence length="243" mass="27663">MEKNKVGEFHFVTESYLMDFRGRITIPMIGTYLLHAASCHAADRGFGYNDMTERHTAWVLSRLAIEMTSYPAMSESVTLYTWVDEVGKLFTSRCFELVNGEGKTFGFARSIWAAIDMETRRPTLLDVEGLSAYVTDRPCPIEKPGKIAPVENNVSGEPYRVKYSDLDVNGHLNSIKYMEHLLDLFDISLFREKEISRFEIAYQSEGKYGMELTLHNQEVSPGKYNMSICHEGKAISRAAVTWT</sequence>
<keyword evidence="3" id="KW-0378">Hydrolase</keyword>
<dbReference type="InterPro" id="IPR002864">
    <property type="entry name" value="Acyl-ACP_thioesterase_NHD"/>
</dbReference>
<feature type="domain" description="Acyl-ACP thioesterase-like C-terminal" evidence="9">
    <location>
        <begin position="157"/>
        <end position="242"/>
    </location>
</feature>
<dbReference type="CDD" id="cd00586">
    <property type="entry name" value="4HBT"/>
    <property type="match status" value="1"/>
</dbReference>
<dbReference type="InterPro" id="IPR045023">
    <property type="entry name" value="FATA/B"/>
</dbReference>
<dbReference type="EMBL" id="AQHW01000015">
    <property type="protein sequence ID" value="KKB55583.1"/>
    <property type="molecule type" value="Genomic_DNA"/>
</dbReference>
<keyword evidence="4" id="KW-0276">Fatty acid metabolism</keyword>
<accession>A0A0F5JCZ5</accession>
<evidence type="ECO:0000256" key="5">
    <source>
        <dbReference type="ARBA" id="ARBA00022946"/>
    </source>
</evidence>
<evidence type="ECO:0000256" key="6">
    <source>
        <dbReference type="ARBA" id="ARBA00023098"/>
    </source>
</evidence>
<feature type="domain" description="Acyl-ACP thioesterase N-terminal hotdog" evidence="8">
    <location>
        <begin position="10"/>
        <end position="124"/>
    </location>
</feature>
<dbReference type="PANTHER" id="PTHR31727">
    <property type="entry name" value="OLEOYL-ACYL CARRIER PROTEIN THIOESTERASE 1, CHLOROPLASTIC"/>
    <property type="match status" value="1"/>
</dbReference>
<dbReference type="GO" id="GO:0000036">
    <property type="term" value="F:acyl carrier activity"/>
    <property type="evidence" value="ECO:0007669"/>
    <property type="project" value="TreeGrafter"/>
</dbReference>
<dbReference type="SUPFAM" id="SSF54637">
    <property type="entry name" value="Thioesterase/thiol ester dehydrase-isomerase"/>
    <property type="match status" value="2"/>
</dbReference>
<dbReference type="InterPro" id="IPR049427">
    <property type="entry name" value="Acyl-ACP_TE_C"/>
</dbReference>
<gene>
    <name evidence="10" type="ORF">HMPREF1536_03054</name>
</gene>
<dbReference type="Pfam" id="PF01643">
    <property type="entry name" value="Acyl-ACP_TE"/>
    <property type="match status" value="1"/>
</dbReference>
<reference evidence="10 11" key="1">
    <citation type="submission" date="2013-04" db="EMBL/GenBank/DDBJ databases">
        <title>The Genome Sequence of Parabacteroides gordonii DSM 23371.</title>
        <authorList>
            <consortium name="The Broad Institute Genomics Platform"/>
            <person name="Earl A."/>
            <person name="Ward D."/>
            <person name="Feldgarden M."/>
            <person name="Gevers D."/>
            <person name="Martens E."/>
            <person name="Sakamoto M."/>
            <person name="Benno Y."/>
            <person name="Suzuki N."/>
            <person name="Matsunaga N."/>
            <person name="Koshihara K."/>
            <person name="Seki M."/>
            <person name="Komiya H."/>
            <person name="Walker B."/>
            <person name="Young S."/>
            <person name="Zeng Q."/>
            <person name="Gargeya S."/>
            <person name="Fitzgerald M."/>
            <person name="Haas B."/>
            <person name="Abouelleil A."/>
            <person name="Allen A.W."/>
            <person name="Alvarado L."/>
            <person name="Arachchi H.M."/>
            <person name="Berlin A.M."/>
            <person name="Chapman S.B."/>
            <person name="Gainer-Dewar J."/>
            <person name="Goldberg J."/>
            <person name="Griggs A."/>
            <person name="Gujja S."/>
            <person name="Hansen M."/>
            <person name="Howarth C."/>
            <person name="Imamovic A."/>
            <person name="Ireland A."/>
            <person name="Larimer J."/>
            <person name="McCowan C."/>
            <person name="Murphy C."/>
            <person name="Pearson M."/>
            <person name="Poon T.W."/>
            <person name="Priest M."/>
            <person name="Roberts A."/>
            <person name="Saif S."/>
            <person name="Shea T."/>
            <person name="Sisk P."/>
            <person name="Sykes S."/>
            <person name="Wortman J."/>
            <person name="Nusbaum C."/>
            <person name="Birren B."/>
        </authorList>
    </citation>
    <scope>NUCLEOTIDE SEQUENCE [LARGE SCALE GENOMIC DNA]</scope>
    <source>
        <strain evidence="10 11">MS-1</strain>
    </source>
</reference>
<comment type="similarity">
    <text evidence="1">Belongs to the acyl-ACP thioesterase family.</text>
</comment>
<dbReference type="AlphaFoldDB" id="A0A0F5JCZ5"/>
<dbReference type="HOGENOM" id="CLU_045466_2_0_10"/>
<keyword evidence="2" id="KW-0444">Lipid biosynthesis</keyword>
<evidence type="ECO:0000259" key="8">
    <source>
        <dbReference type="Pfam" id="PF01643"/>
    </source>
</evidence>
<keyword evidence="11" id="KW-1185">Reference proteome</keyword>
<comment type="caution">
    <text evidence="10">The sequence shown here is derived from an EMBL/GenBank/DDBJ whole genome shotgun (WGS) entry which is preliminary data.</text>
</comment>
<keyword evidence="6" id="KW-0443">Lipid metabolism</keyword>
<keyword evidence="7" id="KW-0275">Fatty acid biosynthesis</keyword>
<evidence type="ECO:0000256" key="4">
    <source>
        <dbReference type="ARBA" id="ARBA00022832"/>
    </source>
</evidence>
<evidence type="ECO:0000256" key="3">
    <source>
        <dbReference type="ARBA" id="ARBA00022801"/>
    </source>
</evidence>
<protein>
    <recommendedName>
        <fullName evidence="12">Acyl-ACP thioesterase</fullName>
    </recommendedName>
</protein>
<dbReference type="InterPro" id="IPR029069">
    <property type="entry name" value="HotDog_dom_sf"/>
</dbReference>
<name>A0A0F5JCZ5_9BACT</name>
<dbReference type="STRING" id="1203610.HMPREF1536_03054"/>
<evidence type="ECO:0000313" key="11">
    <source>
        <dbReference type="Proteomes" id="UP000033035"/>
    </source>
</evidence>
<evidence type="ECO:0000259" key="9">
    <source>
        <dbReference type="Pfam" id="PF20791"/>
    </source>
</evidence>
<dbReference type="GO" id="GO:0016297">
    <property type="term" value="F:fatty acyl-[ACP] hydrolase activity"/>
    <property type="evidence" value="ECO:0007669"/>
    <property type="project" value="InterPro"/>
</dbReference>
<organism evidence="10 11">
    <name type="scientific">Parabacteroides gordonii MS-1 = DSM 23371</name>
    <dbReference type="NCBI Taxonomy" id="1203610"/>
    <lineage>
        <taxon>Bacteria</taxon>
        <taxon>Pseudomonadati</taxon>
        <taxon>Bacteroidota</taxon>
        <taxon>Bacteroidia</taxon>
        <taxon>Bacteroidales</taxon>
        <taxon>Tannerellaceae</taxon>
        <taxon>Parabacteroides</taxon>
    </lineage>
</organism>
<evidence type="ECO:0000256" key="2">
    <source>
        <dbReference type="ARBA" id="ARBA00022516"/>
    </source>
</evidence>
<evidence type="ECO:0000256" key="1">
    <source>
        <dbReference type="ARBA" id="ARBA00006500"/>
    </source>
</evidence>
<dbReference type="RefSeq" id="WP_044192800.1">
    <property type="nucleotide sequence ID" value="NZ_AUAE01000036.1"/>
</dbReference>
<evidence type="ECO:0000256" key="7">
    <source>
        <dbReference type="ARBA" id="ARBA00023160"/>
    </source>
</evidence>
<dbReference type="PATRIC" id="fig|1203610.3.peg.3120"/>
<dbReference type="Proteomes" id="UP000033035">
    <property type="component" value="Unassembled WGS sequence"/>
</dbReference>
<dbReference type="Pfam" id="PF20791">
    <property type="entry name" value="Acyl-ACP_TE_C"/>
    <property type="match status" value="1"/>
</dbReference>